<organism evidence="2 3">
    <name type="scientific">SAR86 cluster bacterium</name>
    <dbReference type="NCBI Taxonomy" id="2030880"/>
    <lineage>
        <taxon>Bacteria</taxon>
        <taxon>Pseudomonadati</taxon>
        <taxon>Pseudomonadota</taxon>
        <taxon>Gammaproteobacteria</taxon>
        <taxon>SAR86 cluster</taxon>
    </lineage>
</organism>
<proteinExistence type="predicted"/>
<reference evidence="3" key="1">
    <citation type="submission" date="2017-08" db="EMBL/GenBank/DDBJ databases">
        <title>A dynamic microbial community with high functional redundancy inhabits the cold, oxic subseafloor aquifer.</title>
        <authorList>
            <person name="Tully B.J."/>
            <person name="Wheat C.G."/>
            <person name="Glazer B.T."/>
            <person name="Huber J.A."/>
        </authorList>
    </citation>
    <scope>NUCLEOTIDE SEQUENCE [LARGE SCALE GENOMIC DNA]</scope>
</reference>
<dbReference type="Proteomes" id="UP000228987">
    <property type="component" value="Unassembled WGS sequence"/>
</dbReference>
<evidence type="ECO:0000313" key="2">
    <source>
        <dbReference type="EMBL" id="PCJ42820.1"/>
    </source>
</evidence>
<feature type="transmembrane region" description="Helical" evidence="1">
    <location>
        <begin position="45"/>
        <end position="68"/>
    </location>
</feature>
<gene>
    <name evidence="2" type="ORF">COA71_04785</name>
</gene>
<evidence type="ECO:0008006" key="4">
    <source>
        <dbReference type="Google" id="ProtNLM"/>
    </source>
</evidence>
<dbReference type="InterPro" id="IPR038728">
    <property type="entry name" value="YkvI-like"/>
</dbReference>
<dbReference type="PANTHER" id="PTHR37814">
    <property type="entry name" value="CONSERVED MEMBRANE PROTEIN"/>
    <property type="match status" value="1"/>
</dbReference>
<feature type="transmembrane region" description="Helical" evidence="1">
    <location>
        <begin position="306"/>
        <end position="324"/>
    </location>
</feature>
<keyword evidence="1" id="KW-0472">Membrane</keyword>
<feature type="transmembrane region" description="Helical" evidence="1">
    <location>
        <begin position="336"/>
        <end position="361"/>
    </location>
</feature>
<accession>A0A2A5CH90</accession>
<feature type="transmembrane region" description="Helical" evidence="1">
    <location>
        <begin position="194"/>
        <end position="212"/>
    </location>
</feature>
<feature type="transmembrane region" description="Helical" evidence="1">
    <location>
        <begin position="219"/>
        <end position="244"/>
    </location>
</feature>
<dbReference type="EMBL" id="NVWI01000002">
    <property type="protein sequence ID" value="PCJ42820.1"/>
    <property type="molecule type" value="Genomic_DNA"/>
</dbReference>
<dbReference type="PANTHER" id="PTHR37814:SF1">
    <property type="entry name" value="MEMBRANE PROTEIN"/>
    <property type="match status" value="1"/>
</dbReference>
<feature type="transmembrane region" description="Helical" evidence="1">
    <location>
        <begin position="147"/>
        <end position="167"/>
    </location>
</feature>
<keyword evidence="1" id="KW-1133">Transmembrane helix</keyword>
<dbReference type="AlphaFoldDB" id="A0A2A5CH90"/>
<protein>
    <recommendedName>
        <fullName evidence="4">Transporter</fullName>
    </recommendedName>
</protein>
<sequence>MKLFNLQFLKAIILPGLIFQSVVIAGGYATGRELVEFFLSNGPRAGLYGMLVATIVWSLVLATSLEFARLTKSRDYKTFFRHLLGRAWVLYEIVYIITIVLILSVIGSAAGILLSDMINTPPLIGTMFLIITIGLLTFFGTKLIEKVLASWSLLLYAVYISFLILGFRKFGGDIEVAFTIAPENSEWVGDGIKYASYNLAIIPTILFCLRHIHSRQEAIIGGLLGGVLAILPGILFYCVLVGFYPGILSEAVPINYILAAMGIPFFQILFQIVIFGTFIETGTALLHALNERIAVTYEEKSQRMPVYLRPAVAVVTMIIAVFVSDRIGLIDLIAKGYVLLTYLFLAVFVIPLFTIGLYKIIKVYSHQTNKN</sequence>
<feature type="transmembrane region" description="Helical" evidence="1">
    <location>
        <begin position="256"/>
        <end position="286"/>
    </location>
</feature>
<evidence type="ECO:0000313" key="3">
    <source>
        <dbReference type="Proteomes" id="UP000228987"/>
    </source>
</evidence>
<feature type="transmembrane region" description="Helical" evidence="1">
    <location>
        <begin position="120"/>
        <end position="140"/>
    </location>
</feature>
<comment type="caution">
    <text evidence="2">The sequence shown here is derived from an EMBL/GenBank/DDBJ whole genome shotgun (WGS) entry which is preliminary data.</text>
</comment>
<keyword evidence="1" id="KW-0812">Transmembrane</keyword>
<name>A0A2A5CH90_9GAMM</name>
<feature type="transmembrane region" description="Helical" evidence="1">
    <location>
        <begin position="89"/>
        <end position="114"/>
    </location>
</feature>
<evidence type="ECO:0000256" key="1">
    <source>
        <dbReference type="SAM" id="Phobius"/>
    </source>
</evidence>
<feature type="transmembrane region" description="Helical" evidence="1">
    <location>
        <begin position="12"/>
        <end position="30"/>
    </location>
</feature>